<accession>A0A7W4YZA5</accession>
<evidence type="ECO:0000256" key="1">
    <source>
        <dbReference type="ARBA" id="ARBA00022729"/>
    </source>
</evidence>
<name>A0A7W4YZA5_9HYPH</name>
<dbReference type="AlphaFoldDB" id="A0A7W4YZA5"/>
<comment type="caution">
    <text evidence="5">The sequence shown here is derived from an EMBL/GenBank/DDBJ whole genome shotgun (WGS) entry which is preliminary data.</text>
</comment>
<feature type="chain" id="PRO_5030892361" evidence="3">
    <location>
        <begin position="22"/>
        <end position="214"/>
    </location>
</feature>
<protein>
    <submittedName>
        <fullName evidence="5">Lipopolysaccharide export system protein LptA</fullName>
    </submittedName>
</protein>
<sequence length="214" mass="22057">MMSFSRAALTVALLASVPLQAAWAQASKERAVGFGNFGSSKEPIKIDANKLDVFDKEGRAVFTGDVVAVQGESTMKCTVMTVFYEQRDQNGGQATPAAQGADDSAIKKIDCKGPVTIVSRTQVATGENATFDRGSSKIMLTGNATLSDGPNVTKGERVLYDINTGVANIETTPGGRVRALFVPGNGGPAPTGAGGGANAPGNAKPKPQQRPATN</sequence>
<dbReference type="GO" id="GO:0017089">
    <property type="term" value="F:glycolipid transfer activity"/>
    <property type="evidence" value="ECO:0007669"/>
    <property type="project" value="TreeGrafter"/>
</dbReference>
<dbReference type="GO" id="GO:0009279">
    <property type="term" value="C:cell outer membrane"/>
    <property type="evidence" value="ECO:0007669"/>
    <property type="project" value="TreeGrafter"/>
</dbReference>
<dbReference type="PANTHER" id="PTHR36504">
    <property type="entry name" value="LIPOPOLYSACCHARIDE EXPORT SYSTEM PROTEIN LPTA"/>
    <property type="match status" value="1"/>
</dbReference>
<feature type="region of interest" description="Disordered" evidence="2">
    <location>
        <begin position="182"/>
        <end position="214"/>
    </location>
</feature>
<dbReference type="GO" id="GO:0015920">
    <property type="term" value="P:lipopolysaccharide transport"/>
    <property type="evidence" value="ECO:0007669"/>
    <property type="project" value="TreeGrafter"/>
</dbReference>
<evidence type="ECO:0000313" key="6">
    <source>
        <dbReference type="Proteomes" id="UP000532010"/>
    </source>
</evidence>
<reference evidence="5 6" key="1">
    <citation type="submission" date="2020-08" db="EMBL/GenBank/DDBJ databases">
        <title>The Agave Microbiome: Exploring the role of microbial communities in plant adaptations to desert environments.</title>
        <authorList>
            <person name="Partida-Martinez L.P."/>
        </authorList>
    </citation>
    <scope>NUCLEOTIDE SEQUENCE [LARGE SCALE GENOMIC DNA]</scope>
    <source>
        <strain evidence="5 6">AT3.9</strain>
    </source>
</reference>
<evidence type="ECO:0000256" key="3">
    <source>
        <dbReference type="SAM" id="SignalP"/>
    </source>
</evidence>
<proteinExistence type="predicted"/>
<dbReference type="Proteomes" id="UP000532010">
    <property type="component" value="Unassembled WGS sequence"/>
</dbReference>
<dbReference type="InterPro" id="IPR052037">
    <property type="entry name" value="LPS_export_LptA"/>
</dbReference>
<dbReference type="InterPro" id="IPR005653">
    <property type="entry name" value="OstA-like_N"/>
</dbReference>
<keyword evidence="1 3" id="KW-0732">Signal</keyword>
<evidence type="ECO:0000259" key="4">
    <source>
        <dbReference type="Pfam" id="PF03968"/>
    </source>
</evidence>
<dbReference type="RefSeq" id="WP_246408360.1">
    <property type="nucleotide sequence ID" value="NZ_JACHWB010000007.1"/>
</dbReference>
<evidence type="ECO:0000256" key="2">
    <source>
        <dbReference type="SAM" id="MobiDB-lite"/>
    </source>
</evidence>
<keyword evidence="6" id="KW-1185">Reference proteome</keyword>
<dbReference type="Pfam" id="PF03968">
    <property type="entry name" value="LptD_N"/>
    <property type="match status" value="1"/>
</dbReference>
<dbReference type="PANTHER" id="PTHR36504:SF1">
    <property type="entry name" value="LIPOPOLYSACCHARIDE EXPORT SYSTEM PROTEIN LPTA"/>
    <property type="match status" value="1"/>
</dbReference>
<gene>
    <name evidence="5" type="ORF">FHR70_004214</name>
</gene>
<dbReference type="Gene3D" id="2.60.450.10">
    <property type="entry name" value="Lipopolysaccharide (LPS) transport protein A like domain"/>
    <property type="match status" value="1"/>
</dbReference>
<feature type="domain" description="Organic solvent tolerance-like N-terminal" evidence="4">
    <location>
        <begin position="45"/>
        <end position="165"/>
    </location>
</feature>
<evidence type="ECO:0000313" key="5">
    <source>
        <dbReference type="EMBL" id="MBB3021124.1"/>
    </source>
</evidence>
<organism evidence="5 6">
    <name type="scientific">Microvirga lupini</name>
    <dbReference type="NCBI Taxonomy" id="420324"/>
    <lineage>
        <taxon>Bacteria</taxon>
        <taxon>Pseudomonadati</taxon>
        <taxon>Pseudomonadota</taxon>
        <taxon>Alphaproteobacteria</taxon>
        <taxon>Hyphomicrobiales</taxon>
        <taxon>Methylobacteriaceae</taxon>
        <taxon>Microvirga</taxon>
    </lineage>
</organism>
<dbReference type="EMBL" id="JACHWB010000007">
    <property type="protein sequence ID" value="MBB3021124.1"/>
    <property type="molecule type" value="Genomic_DNA"/>
</dbReference>
<feature type="compositionally biased region" description="Gly residues" evidence="2">
    <location>
        <begin position="184"/>
        <end position="198"/>
    </location>
</feature>
<dbReference type="GO" id="GO:0030288">
    <property type="term" value="C:outer membrane-bounded periplasmic space"/>
    <property type="evidence" value="ECO:0007669"/>
    <property type="project" value="TreeGrafter"/>
</dbReference>
<feature type="signal peptide" evidence="3">
    <location>
        <begin position="1"/>
        <end position="21"/>
    </location>
</feature>